<feature type="transmembrane region" description="Helical" evidence="1">
    <location>
        <begin position="62"/>
        <end position="86"/>
    </location>
</feature>
<accession>A0AAT9TRD6</accession>
<evidence type="ECO:0000313" key="2">
    <source>
        <dbReference type="EMBL" id="WDQ45574.1"/>
    </source>
</evidence>
<name>A0AAT9TRD6_9CAUD</name>
<proteinExistence type="predicted"/>
<sequence>MMDIITKREAKCSICEKTISVKGTWFNQSFIYQLFDLKCWWHGKTKHKVNVYTRWWMLPFDVLSFLFLFVLTCILSIIRVILYPFFRLYSWLFL</sequence>
<reference evidence="2" key="2">
    <citation type="journal article" date="2024" name="Heliyon">
        <title>Complete genome sequence of the novel virulent phage PMBT24 infecting Enterocloster bolteae from the human gut.</title>
        <authorList>
            <person name="Sprotte S."/>
            <person name="Brinks E."/>
            <person name="Neve H."/>
            <person name="Franz C.M.A.P."/>
        </authorList>
    </citation>
    <scope>NUCLEOTIDE SEQUENCE</scope>
</reference>
<keyword evidence="1" id="KW-1133">Transmembrane helix</keyword>
<organism evidence="2">
    <name type="scientific">Enterocloster phage PMBT24</name>
    <dbReference type="NCBI Taxonomy" id="3025413"/>
    <lineage>
        <taxon>Viruses</taxon>
        <taxon>Duplodnaviria</taxon>
        <taxon>Heunggongvirae</taxon>
        <taxon>Uroviricota</taxon>
        <taxon>Caudoviricetes</taxon>
    </lineage>
</organism>
<protein>
    <submittedName>
        <fullName evidence="2">Uncharacterized protein</fullName>
    </submittedName>
</protein>
<evidence type="ECO:0000256" key="1">
    <source>
        <dbReference type="SAM" id="Phobius"/>
    </source>
</evidence>
<keyword evidence="1" id="KW-0472">Membrane</keyword>
<keyword evidence="1" id="KW-0812">Transmembrane</keyword>
<reference evidence="2" key="1">
    <citation type="submission" date="2023-01" db="EMBL/GenBank/DDBJ databases">
        <authorList>
            <person name="Sprotte S."/>
            <person name="Brinks E."/>
        </authorList>
    </citation>
    <scope>NUCLEOTIDE SEQUENCE</scope>
</reference>
<dbReference type="EMBL" id="OQ326496">
    <property type="protein sequence ID" value="WDQ45574.1"/>
    <property type="molecule type" value="Genomic_DNA"/>
</dbReference>